<evidence type="ECO:0000259" key="1">
    <source>
        <dbReference type="Pfam" id="PF23343"/>
    </source>
</evidence>
<feature type="domain" description="Replication-associated protein ORF2/G2P" evidence="1">
    <location>
        <begin position="69"/>
        <end position="184"/>
    </location>
</feature>
<evidence type="ECO:0000313" key="2">
    <source>
        <dbReference type="EMBL" id="QCQ85108.1"/>
    </source>
</evidence>
<sequence length="304" mass="35268">MTCYHPTPTWRSRQVNSSGKRSLVFSENQGIDGTRMDIPCGGCIGCRLDRAADWQTRLIHESQDFFFKAFITCTYSSEHLPADGSLNKKHFQDFLKRLRKKIEPQKIRFFACGEYGENLQRPHYHALIFGYDFPDKKIHSKNNKTGDILYTSKLLEETWGKGFCTTGSVTPDSCGYVSRYMMKKVRGDAAVEHYRRVNTTTGEIINLLPEYIHMSTKPGIGHNFYEKHSKQIQQQDDVIINKTKRRVPPYYDKLTAKQDPELLEWLKFIRAEAAKTRAVDTTDERLAVREEIKKSKTINLRRSL</sequence>
<reference evidence="2" key="1">
    <citation type="submission" date="2018-12" db="EMBL/GenBank/DDBJ databases">
        <title>Singled stranded DNA viruses identified in blackflies (Austrosimulium ungulatum) sampled in New Zealand.</title>
        <authorList>
            <person name="Kraberger S."/>
            <person name="Fontenele R.S."/>
            <person name="Schmidlin K."/>
            <person name="Walters M."/>
            <person name="Varsani A."/>
        </authorList>
    </citation>
    <scope>NUCLEOTIDE SEQUENCE [LARGE SCALE GENOMIC DNA]</scope>
    <source>
        <strain evidence="2">188</strain>
    </source>
</reference>
<proteinExistence type="predicted"/>
<organism evidence="2">
    <name type="scientific">Blackfly microvirus SF02</name>
    <dbReference type="NCBI Taxonomy" id="2576452"/>
    <lineage>
        <taxon>Viruses</taxon>
        <taxon>Monodnaviria</taxon>
        <taxon>Sangervirae</taxon>
        <taxon>Phixviricota</taxon>
        <taxon>Malgrandaviricetes</taxon>
        <taxon>Petitvirales</taxon>
        <taxon>Microviridae</taxon>
        <taxon>Microvirus</taxon>
    </lineage>
</organism>
<accession>A0A4P8PKP1</accession>
<name>A0A4P8PKP1_9VIRU</name>
<dbReference type="Pfam" id="PF23343">
    <property type="entry name" value="REP_ORF2-G2P"/>
    <property type="match status" value="1"/>
</dbReference>
<dbReference type="Proteomes" id="UP000323352">
    <property type="component" value="Segment"/>
</dbReference>
<protein>
    <submittedName>
        <fullName evidence="2">Replication initiator protein</fullName>
    </submittedName>
</protein>
<dbReference type="EMBL" id="MK249226">
    <property type="protein sequence ID" value="QCQ85108.1"/>
    <property type="molecule type" value="Genomic_DNA"/>
</dbReference>
<dbReference type="InterPro" id="IPR056906">
    <property type="entry name" value="ORF2/G2P_dom"/>
</dbReference>